<evidence type="ECO:0000313" key="16">
    <source>
        <dbReference type="Proteomes" id="UP000018439"/>
    </source>
</evidence>
<comment type="similarity">
    <text evidence="10 11">Belongs to the TonB-dependent receptor family.</text>
</comment>
<keyword evidence="5 12" id="KW-0732">Signal</keyword>
<feature type="signal peptide" evidence="12">
    <location>
        <begin position="1"/>
        <end position="21"/>
    </location>
</feature>
<dbReference type="InterPro" id="IPR037066">
    <property type="entry name" value="Plug_dom_sf"/>
</dbReference>
<dbReference type="PROSITE" id="PS52016">
    <property type="entry name" value="TONB_DEPENDENT_REC_3"/>
    <property type="match status" value="1"/>
</dbReference>
<dbReference type="PANTHER" id="PTHR30069:SF29">
    <property type="entry name" value="HEMOGLOBIN AND HEMOGLOBIN-HAPTOGLOBIN-BINDING PROTEIN 1-RELATED"/>
    <property type="match status" value="1"/>
</dbReference>
<keyword evidence="2 10" id="KW-0813">Transport</keyword>
<feature type="domain" description="TonB-dependent receptor plug" evidence="14">
    <location>
        <begin position="122"/>
        <end position="225"/>
    </location>
</feature>
<comment type="subcellular location">
    <subcellularLocation>
        <location evidence="1 10">Cell outer membrane</location>
        <topology evidence="1 10">Multi-pass membrane protein</topology>
    </subcellularLocation>
</comment>
<dbReference type="STRING" id="679937.Bcop_1489"/>
<evidence type="ECO:0000256" key="5">
    <source>
        <dbReference type="ARBA" id="ARBA00022729"/>
    </source>
</evidence>
<keyword evidence="7 10" id="KW-0472">Membrane</keyword>
<dbReference type="Proteomes" id="UP000018439">
    <property type="component" value="Chromosome"/>
</dbReference>
<dbReference type="InterPro" id="IPR036942">
    <property type="entry name" value="Beta-barrel_TonB_sf"/>
</dbReference>
<evidence type="ECO:0000256" key="10">
    <source>
        <dbReference type="PROSITE-ProRule" id="PRU01360"/>
    </source>
</evidence>
<evidence type="ECO:0000259" key="14">
    <source>
        <dbReference type="Pfam" id="PF07715"/>
    </source>
</evidence>
<gene>
    <name evidence="15" type="ORF">Bcop_1489</name>
</gene>
<dbReference type="InterPro" id="IPR000531">
    <property type="entry name" value="Beta-barrel_TonB"/>
</dbReference>
<keyword evidence="8 15" id="KW-0675">Receptor</keyword>
<dbReference type="HOGENOM" id="CLU_008287_18_0_10"/>
<dbReference type="InterPro" id="IPR012910">
    <property type="entry name" value="Plug_dom"/>
</dbReference>
<dbReference type="SUPFAM" id="SSF56935">
    <property type="entry name" value="Porins"/>
    <property type="match status" value="1"/>
</dbReference>
<name>F3ZPU6_9BACE</name>
<keyword evidence="16" id="KW-1185">Reference proteome</keyword>
<evidence type="ECO:0000256" key="11">
    <source>
        <dbReference type="RuleBase" id="RU003357"/>
    </source>
</evidence>
<feature type="chain" id="PRO_5003305375" evidence="12">
    <location>
        <begin position="22"/>
        <end position="759"/>
    </location>
</feature>
<dbReference type="EMBL" id="CM001167">
    <property type="protein sequence ID" value="EGJ71683.1"/>
    <property type="molecule type" value="Genomic_DNA"/>
</dbReference>
<organism evidence="15 16">
    <name type="scientific">Bacteroides coprosuis DSM 18011</name>
    <dbReference type="NCBI Taxonomy" id="679937"/>
    <lineage>
        <taxon>Bacteria</taxon>
        <taxon>Pseudomonadati</taxon>
        <taxon>Bacteroidota</taxon>
        <taxon>Bacteroidia</taxon>
        <taxon>Bacteroidales</taxon>
        <taxon>Bacteroidaceae</taxon>
        <taxon>Bacteroides</taxon>
    </lineage>
</organism>
<keyword evidence="9 10" id="KW-0998">Cell outer membrane</keyword>
<evidence type="ECO:0000256" key="1">
    <source>
        <dbReference type="ARBA" id="ARBA00004571"/>
    </source>
</evidence>
<dbReference type="AlphaFoldDB" id="F3ZPU6"/>
<dbReference type="Gene3D" id="2.170.130.10">
    <property type="entry name" value="TonB-dependent receptor, plug domain"/>
    <property type="match status" value="1"/>
</dbReference>
<evidence type="ECO:0000256" key="9">
    <source>
        <dbReference type="ARBA" id="ARBA00023237"/>
    </source>
</evidence>
<sequence length="759" mass="87282">MLYTRILTFVSMIFCVQTILAQSFNVAGKVSDQSTGEPIAGAKVYIPQTGKGALVDANGNFTISNLPPNTYTIVASFIGYKPQEKEFVINNAPVKLNFELTTESYALNEIVVTGTGTEHYLKDAPVQTEVISGKALKEFSGRDIEDVLSGLSSSLAFTPSEMGSGIHINGLKNDYVLVLIDGKRMNTSVGGQNDLSRINMENIQRIEIVKGAASSLYGSDAIGGVINFITKRNKEELSISNSTRMGEHEDIRQSNNFVLGNKYIKSTSSFNLKHTHGWQNTTDEWHRNRLIHNSVTKTVNRSTNYTIGESLLFNPTKHLELMGDISFYEKWTDRPMGIPNWRYSDLYYRNQDYSLGGKYKLPQGHWISFDSSFNRNDYFYDYHTREYTDYHDYEGNRITHYKGDRVLQSSQRRWINNLKAVFYLGEKNTLQTGIEHIWDKLVAPLRLEGNQAIAYSIDYYIQDEWNITDRLNLTAGMRYGHHKDFEHTFSPKISTMYKLGDFNFRATYSHGFKAPTMKELYYHYYATIMSKFKAYYGDSNLKPQRSNYYSVNVEYHKPKFTASVTAYHNRIKDMNSLQSTTTSYEDRMLLVEETMHYVNLAKARTYGMDFTFDITLPYNFRIGGGYSYLDAKAQRTDDESADDYMQYVHMDATSKNNANLKVQWDKKWDGYKLGLTLNGRYQSTRYYTSHGNAKGHQLWRLNSYHGFINNKKFKLDVNAGIDNIFNYVDRTPFGLNRATTSPGRNFYVSLAAKFQIKNF</sequence>
<reference evidence="15 16" key="1">
    <citation type="journal article" date="2011" name="Stand. Genomic Sci.">
        <title>Non-contiguous finished genome sequence of Bacteroides coprosuis type strain (PC139).</title>
        <authorList>
            <person name="Land M."/>
            <person name="Held B."/>
            <person name="Gronow S."/>
            <person name="Abt B."/>
            <person name="Lucas S."/>
            <person name="Del Rio T.G."/>
            <person name="Nolan M."/>
            <person name="Tice H."/>
            <person name="Cheng J.F."/>
            <person name="Pitluck S."/>
            <person name="Liolios K."/>
            <person name="Pagani I."/>
            <person name="Ivanova N."/>
            <person name="Mavromatis K."/>
            <person name="Mikhailova N."/>
            <person name="Pati A."/>
            <person name="Tapia R."/>
            <person name="Han C."/>
            <person name="Goodwin L."/>
            <person name="Chen A."/>
            <person name="Palaniappan K."/>
            <person name="Hauser L."/>
            <person name="Brambilla E.M."/>
            <person name="Rohde M."/>
            <person name="Goker M."/>
            <person name="Detter J.C."/>
            <person name="Woyke T."/>
            <person name="Bristow J."/>
            <person name="Eisen J.A."/>
            <person name="Markowitz V."/>
            <person name="Hugenholtz P."/>
            <person name="Kyrpides N.C."/>
            <person name="Klenk H.P."/>
            <person name="Lapidus A."/>
        </authorList>
    </citation>
    <scope>NUCLEOTIDE SEQUENCE [LARGE SCALE GENOMIC DNA]</scope>
    <source>
        <strain evidence="15 16">DSM 18011</strain>
    </source>
</reference>
<evidence type="ECO:0000256" key="6">
    <source>
        <dbReference type="ARBA" id="ARBA00023077"/>
    </source>
</evidence>
<dbReference type="Pfam" id="PF13715">
    <property type="entry name" value="CarbopepD_reg_2"/>
    <property type="match status" value="1"/>
</dbReference>
<keyword evidence="4 10" id="KW-0812">Transmembrane</keyword>
<dbReference type="Pfam" id="PF07715">
    <property type="entry name" value="Plug"/>
    <property type="match status" value="1"/>
</dbReference>
<keyword evidence="6 11" id="KW-0798">TonB box</keyword>
<dbReference type="CDD" id="cd01347">
    <property type="entry name" value="ligand_gated_channel"/>
    <property type="match status" value="1"/>
</dbReference>
<evidence type="ECO:0000256" key="2">
    <source>
        <dbReference type="ARBA" id="ARBA00022448"/>
    </source>
</evidence>
<keyword evidence="3 10" id="KW-1134">Transmembrane beta strand</keyword>
<dbReference type="SUPFAM" id="SSF49464">
    <property type="entry name" value="Carboxypeptidase regulatory domain-like"/>
    <property type="match status" value="1"/>
</dbReference>
<dbReference type="PANTHER" id="PTHR30069">
    <property type="entry name" value="TONB-DEPENDENT OUTER MEMBRANE RECEPTOR"/>
    <property type="match status" value="1"/>
</dbReference>
<dbReference type="Pfam" id="PF00593">
    <property type="entry name" value="TonB_dep_Rec_b-barrel"/>
    <property type="match status" value="1"/>
</dbReference>
<evidence type="ECO:0000259" key="13">
    <source>
        <dbReference type="Pfam" id="PF00593"/>
    </source>
</evidence>
<evidence type="ECO:0000256" key="12">
    <source>
        <dbReference type="SAM" id="SignalP"/>
    </source>
</evidence>
<evidence type="ECO:0000256" key="3">
    <source>
        <dbReference type="ARBA" id="ARBA00022452"/>
    </source>
</evidence>
<evidence type="ECO:0000256" key="4">
    <source>
        <dbReference type="ARBA" id="ARBA00022692"/>
    </source>
</evidence>
<evidence type="ECO:0000256" key="7">
    <source>
        <dbReference type="ARBA" id="ARBA00023136"/>
    </source>
</evidence>
<dbReference type="GO" id="GO:0015344">
    <property type="term" value="F:siderophore uptake transmembrane transporter activity"/>
    <property type="evidence" value="ECO:0007669"/>
    <property type="project" value="TreeGrafter"/>
</dbReference>
<dbReference type="Gene3D" id="2.60.40.1120">
    <property type="entry name" value="Carboxypeptidase-like, regulatory domain"/>
    <property type="match status" value="1"/>
</dbReference>
<evidence type="ECO:0000313" key="15">
    <source>
        <dbReference type="EMBL" id="EGJ71683.1"/>
    </source>
</evidence>
<proteinExistence type="inferred from homology"/>
<dbReference type="Gene3D" id="2.40.170.20">
    <property type="entry name" value="TonB-dependent receptor, beta-barrel domain"/>
    <property type="match status" value="1"/>
</dbReference>
<dbReference type="eggNOG" id="COG4771">
    <property type="taxonomic scope" value="Bacteria"/>
</dbReference>
<dbReference type="InterPro" id="IPR008969">
    <property type="entry name" value="CarboxyPept-like_regulatory"/>
</dbReference>
<protein>
    <submittedName>
        <fullName evidence="15">TonB-dependent receptor</fullName>
    </submittedName>
</protein>
<dbReference type="GO" id="GO:0044718">
    <property type="term" value="P:siderophore transmembrane transport"/>
    <property type="evidence" value="ECO:0007669"/>
    <property type="project" value="TreeGrafter"/>
</dbReference>
<accession>F3ZPU6</accession>
<dbReference type="InterPro" id="IPR039426">
    <property type="entry name" value="TonB-dep_rcpt-like"/>
</dbReference>
<feature type="domain" description="TonB-dependent receptor-like beta-barrel" evidence="13">
    <location>
        <begin position="319"/>
        <end position="724"/>
    </location>
</feature>
<dbReference type="GO" id="GO:0009279">
    <property type="term" value="C:cell outer membrane"/>
    <property type="evidence" value="ECO:0007669"/>
    <property type="project" value="UniProtKB-SubCell"/>
</dbReference>
<evidence type="ECO:0000256" key="8">
    <source>
        <dbReference type="ARBA" id="ARBA00023170"/>
    </source>
</evidence>